<dbReference type="EMBL" id="QHKM01000012">
    <property type="protein sequence ID" value="RAK62695.1"/>
    <property type="molecule type" value="Genomic_DNA"/>
</dbReference>
<dbReference type="RefSeq" id="WP_111480492.1">
    <property type="nucleotide sequence ID" value="NZ_QHKM01000012.1"/>
</dbReference>
<name>A0A328B7S3_9BACT</name>
<dbReference type="Proteomes" id="UP000248553">
    <property type="component" value="Unassembled WGS sequence"/>
</dbReference>
<evidence type="ECO:0000256" key="1">
    <source>
        <dbReference type="SAM" id="MobiDB-lite"/>
    </source>
</evidence>
<evidence type="ECO:0000313" key="2">
    <source>
        <dbReference type="EMBL" id="RAK62695.1"/>
    </source>
</evidence>
<accession>A0A328B7S3</accession>
<evidence type="ECO:0000313" key="3">
    <source>
        <dbReference type="Proteomes" id="UP000248553"/>
    </source>
</evidence>
<comment type="caution">
    <text evidence="2">The sequence shown here is derived from an EMBL/GenBank/DDBJ whole genome shotgun (WGS) entry which is preliminary data.</text>
</comment>
<reference evidence="3" key="1">
    <citation type="submission" date="2018-05" db="EMBL/GenBank/DDBJ databases">
        <authorList>
            <person name="Nie L."/>
        </authorList>
    </citation>
    <scope>NUCLEOTIDE SEQUENCE [LARGE SCALE GENOMIC DNA]</scope>
    <source>
        <strain evidence="3">NL</strain>
    </source>
</reference>
<gene>
    <name evidence="2" type="ORF">DLM85_22775</name>
</gene>
<keyword evidence="3" id="KW-1185">Reference proteome</keyword>
<dbReference type="Gene3D" id="2.60.40.1120">
    <property type="entry name" value="Carboxypeptidase-like, regulatory domain"/>
    <property type="match status" value="1"/>
</dbReference>
<dbReference type="AlphaFoldDB" id="A0A328B7S3"/>
<sequence>MTRATIHVQIPRPCGEAWEAMTPTAQGRHCAACQHTVTDFTQRTDAEILAQLRQAAGGRVCGRFRAEQLDRALVHAPAAAPRWRAWVLAAAALGGLLPTAARSQELRGSHSGGPVPAGGSRAATQQLPATNLAPAGTTPDAPVVTPEESRPAARAAGRISGRVIDQASGEGLPGVTVLLRGTKYGVSTGLDGRFEGQLPLSDSATLVIASIGYQTQYRRLSQYDGRPLHLELKMETLWMGEVVITRYPGPWYSPRTWWSQLRALPRRLTGRG</sequence>
<dbReference type="InterPro" id="IPR008969">
    <property type="entry name" value="CarboxyPept-like_regulatory"/>
</dbReference>
<dbReference type="OrthoDB" id="7432683at2"/>
<dbReference type="Pfam" id="PF13715">
    <property type="entry name" value="CarbopepD_reg_2"/>
    <property type="match status" value="1"/>
</dbReference>
<feature type="region of interest" description="Disordered" evidence="1">
    <location>
        <begin position="131"/>
        <end position="156"/>
    </location>
</feature>
<feature type="region of interest" description="Disordered" evidence="1">
    <location>
        <begin position="104"/>
        <end position="123"/>
    </location>
</feature>
<evidence type="ECO:0008006" key="4">
    <source>
        <dbReference type="Google" id="ProtNLM"/>
    </source>
</evidence>
<dbReference type="SUPFAM" id="SSF49464">
    <property type="entry name" value="Carboxypeptidase regulatory domain-like"/>
    <property type="match status" value="1"/>
</dbReference>
<proteinExistence type="predicted"/>
<protein>
    <recommendedName>
        <fullName evidence="4">Carboxypeptidase-like regulatory domain-containing protein</fullName>
    </recommendedName>
</protein>
<organism evidence="2 3">
    <name type="scientific">Hymenobacter edaphi</name>
    <dbReference type="NCBI Taxonomy" id="2211146"/>
    <lineage>
        <taxon>Bacteria</taxon>
        <taxon>Pseudomonadati</taxon>
        <taxon>Bacteroidota</taxon>
        <taxon>Cytophagia</taxon>
        <taxon>Cytophagales</taxon>
        <taxon>Hymenobacteraceae</taxon>
        <taxon>Hymenobacter</taxon>
    </lineage>
</organism>